<reference evidence="5" key="3">
    <citation type="submission" date="2020-12" db="UniProtKB">
        <authorList>
            <consortium name="EnsemblPlants"/>
        </authorList>
    </citation>
    <scope>IDENTIFICATION</scope>
</reference>
<dbReference type="InterPro" id="IPR042197">
    <property type="entry name" value="Apaf_helical"/>
</dbReference>
<evidence type="ECO:0000313" key="6">
    <source>
        <dbReference type="Proteomes" id="UP000006727"/>
    </source>
</evidence>
<keyword evidence="1" id="KW-0433">Leucine-rich repeat</keyword>
<dbReference type="PANTHER" id="PTHR11017:SF385">
    <property type="entry name" value="DISEASE RESISTANCE PROTEIN (TIR-NBS-LRR CLASS)-RELATED"/>
    <property type="match status" value="1"/>
</dbReference>
<dbReference type="InterPro" id="IPR058192">
    <property type="entry name" value="WHD_ROQ1-like"/>
</dbReference>
<dbReference type="EnsemblPlants" id="Pp3c7_4440V3.1">
    <property type="protein sequence ID" value="PAC:32923573.CDS.1"/>
    <property type="gene ID" value="Pp3c7_4440"/>
</dbReference>
<evidence type="ECO:0000313" key="4">
    <source>
        <dbReference type="EMBL" id="PNR50727.1"/>
    </source>
</evidence>
<dbReference type="PRINTS" id="PR00364">
    <property type="entry name" value="DISEASERSIST"/>
</dbReference>
<gene>
    <name evidence="4" type="ORF">PHYPA_009913</name>
</gene>
<dbReference type="InterPro" id="IPR036390">
    <property type="entry name" value="WH_DNA-bd_sf"/>
</dbReference>
<protein>
    <submittedName>
        <fullName evidence="4 5">Uncharacterized protein</fullName>
    </submittedName>
</protein>
<dbReference type="InterPro" id="IPR027417">
    <property type="entry name" value="P-loop_NTPase"/>
</dbReference>
<dbReference type="GO" id="GO:0006952">
    <property type="term" value="P:defense response"/>
    <property type="evidence" value="ECO:0007669"/>
    <property type="project" value="InterPro"/>
</dbReference>
<dbReference type="InParanoid" id="A0A2K1KAC1"/>
<sequence length="260" mass="31022">MNLEEGKQLLIEKLQQKRLLIIFDDVLNHEDMKKVVDITMISVRKSKFIVTSHEWNILKKFLSESSKIELSLLNESSSMEIFFKHAFKDGPFYMPHLYEFSKEVINACAGYPLNLEIVDSSLKGQTRLRVWEQALQRLKRASTYLDNKDLLAMIRPSFDDLRDEEKIIFLDLTCFFSKDVWIEDINQDTFFQFYEYEFENCEKIITSLKDKSFIKVDKFRMITIHDLLQDMGRKISREEFKDVRKWNENCTLFANFESKV</sequence>
<dbReference type="SUPFAM" id="SSF52540">
    <property type="entry name" value="P-loop containing nucleoside triphosphate hydrolases"/>
    <property type="match status" value="1"/>
</dbReference>
<dbReference type="Gene3D" id="3.40.50.300">
    <property type="entry name" value="P-loop containing nucleotide triphosphate hydrolases"/>
    <property type="match status" value="1"/>
</dbReference>
<accession>A0A2K1KAC1</accession>
<proteinExistence type="predicted"/>
<organism evidence="4">
    <name type="scientific">Physcomitrium patens</name>
    <name type="common">Spreading-leaved earth moss</name>
    <name type="synonym">Physcomitrella patens</name>
    <dbReference type="NCBI Taxonomy" id="3218"/>
    <lineage>
        <taxon>Eukaryota</taxon>
        <taxon>Viridiplantae</taxon>
        <taxon>Streptophyta</taxon>
        <taxon>Embryophyta</taxon>
        <taxon>Bryophyta</taxon>
        <taxon>Bryophytina</taxon>
        <taxon>Bryopsida</taxon>
        <taxon>Funariidae</taxon>
        <taxon>Funariales</taxon>
        <taxon>Funariaceae</taxon>
        <taxon>Physcomitrium</taxon>
    </lineage>
</organism>
<name>A0A2K1KAC1_PHYPA</name>
<dbReference type="Pfam" id="PF23282">
    <property type="entry name" value="WHD_ROQ1"/>
    <property type="match status" value="1"/>
</dbReference>
<evidence type="ECO:0000256" key="1">
    <source>
        <dbReference type="ARBA" id="ARBA00022614"/>
    </source>
</evidence>
<evidence type="ECO:0000259" key="3">
    <source>
        <dbReference type="Pfam" id="PF23282"/>
    </source>
</evidence>
<feature type="domain" description="NB-ARC" evidence="2">
    <location>
        <begin position="7"/>
        <end position="88"/>
    </location>
</feature>
<dbReference type="AlphaFoldDB" id="A0A2K1KAC1"/>
<dbReference type="Gene3D" id="1.10.8.430">
    <property type="entry name" value="Helical domain of apoptotic protease-activating factors"/>
    <property type="match status" value="1"/>
</dbReference>
<feature type="domain" description="Disease resistance protein Roq1-like winged-helix" evidence="3">
    <location>
        <begin position="164"/>
        <end position="238"/>
    </location>
</feature>
<dbReference type="SUPFAM" id="SSF46785">
    <property type="entry name" value="Winged helix' DNA-binding domain"/>
    <property type="match status" value="1"/>
</dbReference>
<dbReference type="Proteomes" id="UP000006727">
    <property type="component" value="Chromosome 7"/>
</dbReference>
<dbReference type="GO" id="GO:0043531">
    <property type="term" value="F:ADP binding"/>
    <property type="evidence" value="ECO:0007669"/>
    <property type="project" value="InterPro"/>
</dbReference>
<dbReference type="PANTHER" id="PTHR11017">
    <property type="entry name" value="LEUCINE-RICH REPEAT-CONTAINING PROTEIN"/>
    <property type="match status" value="1"/>
</dbReference>
<dbReference type="InterPro" id="IPR002182">
    <property type="entry name" value="NB-ARC"/>
</dbReference>
<evidence type="ECO:0000313" key="5">
    <source>
        <dbReference type="EnsemblPlants" id="PAC:32923573.CDS.1"/>
    </source>
</evidence>
<reference evidence="4 6" key="2">
    <citation type="journal article" date="2018" name="Plant J.">
        <title>The Physcomitrella patens chromosome-scale assembly reveals moss genome structure and evolution.</title>
        <authorList>
            <person name="Lang D."/>
            <person name="Ullrich K.K."/>
            <person name="Murat F."/>
            <person name="Fuchs J."/>
            <person name="Jenkins J."/>
            <person name="Haas F.B."/>
            <person name="Piednoel M."/>
            <person name="Gundlach H."/>
            <person name="Van Bel M."/>
            <person name="Meyberg R."/>
            <person name="Vives C."/>
            <person name="Morata J."/>
            <person name="Symeonidi A."/>
            <person name="Hiss M."/>
            <person name="Muchero W."/>
            <person name="Kamisugi Y."/>
            <person name="Saleh O."/>
            <person name="Blanc G."/>
            <person name="Decker E.L."/>
            <person name="van Gessel N."/>
            <person name="Grimwood J."/>
            <person name="Hayes R.D."/>
            <person name="Graham S.W."/>
            <person name="Gunter L.E."/>
            <person name="McDaniel S.F."/>
            <person name="Hoernstein S.N.W."/>
            <person name="Larsson A."/>
            <person name="Li F.W."/>
            <person name="Perroud P.F."/>
            <person name="Phillips J."/>
            <person name="Ranjan P."/>
            <person name="Rokshar D.S."/>
            <person name="Rothfels C.J."/>
            <person name="Schneider L."/>
            <person name="Shu S."/>
            <person name="Stevenson D.W."/>
            <person name="Thummler F."/>
            <person name="Tillich M."/>
            <person name="Villarreal Aguilar J.C."/>
            <person name="Widiez T."/>
            <person name="Wong G.K."/>
            <person name="Wymore A."/>
            <person name="Zhang Y."/>
            <person name="Zimmer A.D."/>
            <person name="Quatrano R.S."/>
            <person name="Mayer K.F.X."/>
            <person name="Goodstein D."/>
            <person name="Casacuberta J.M."/>
            <person name="Vandepoele K."/>
            <person name="Reski R."/>
            <person name="Cuming A.C."/>
            <person name="Tuskan G.A."/>
            <person name="Maumus F."/>
            <person name="Salse J."/>
            <person name="Schmutz J."/>
            <person name="Rensing S.A."/>
        </authorList>
    </citation>
    <scope>NUCLEOTIDE SEQUENCE [LARGE SCALE GENOMIC DNA]</scope>
    <source>
        <strain evidence="5 6">cv. Gransden 2004</strain>
    </source>
</reference>
<dbReference type="Gramene" id="Pp3c7_4440V3.1">
    <property type="protein sequence ID" value="PAC:32923573.CDS.1"/>
    <property type="gene ID" value="Pp3c7_4440"/>
</dbReference>
<evidence type="ECO:0000259" key="2">
    <source>
        <dbReference type="Pfam" id="PF00931"/>
    </source>
</evidence>
<dbReference type="EMBL" id="ABEU02000007">
    <property type="protein sequence ID" value="PNR50727.1"/>
    <property type="molecule type" value="Genomic_DNA"/>
</dbReference>
<dbReference type="InterPro" id="IPR044974">
    <property type="entry name" value="Disease_R_plants"/>
</dbReference>
<reference evidence="4 6" key="1">
    <citation type="journal article" date="2008" name="Science">
        <title>The Physcomitrella genome reveals evolutionary insights into the conquest of land by plants.</title>
        <authorList>
            <person name="Rensing S."/>
            <person name="Lang D."/>
            <person name="Zimmer A."/>
            <person name="Terry A."/>
            <person name="Salamov A."/>
            <person name="Shapiro H."/>
            <person name="Nishiyama T."/>
            <person name="Perroud P.-F."/>
            <person name="Lindquist E."/>
            <person name="Kamisugi Y."/>
            <person name="Tanahashi T."/>
            <person name="Sakakibara K."/>
            <person name="Fujita T."/>
            <person name="Oishi K."/>
            <person name="Shin-I T."/>
            <person name="Kuroki Y."/>
            <person name="Toyoda A."/>
            <person name="Suzuki Y."/>
            <person name="Hashimoto A."/>
            <person name="Yamaguchi K."/>
            <person name="Sugano A."/>
            <person name="Kohara Y."/>
            <person name="Fujiyama A."/>
            <person name="Anterola A."/>
            <person name="Aoki S."/>
            <person name="Ashton N."/>
            <person name="Barbazuk W.B."/>
            <person name="Barker E."/>
            <person name="Bennetzen J."/>
            <person name="Bezanilla M."/>
            <person name="Blankenship R."/>
            <person name="Cho S.H."/>
            <person name="Dutcher S."/>
            <person name="Estelle M."/>
            <person name="Fawcett J.A."/>
            <person name="Gundlach H."/>
            <person name="Hanada K."/>
            <person name="Heyl A."/>
            <person name="Hicks K.A."/>
            <person name="Hugh J."/>
            <person name="Lohr M."/>
            <person name="Mayer K."/>
            <person name="Melkozernov A."/>
            <person name="Murata T."/>
            <person name="Nelson D."/>
            <person name="Pils B."/>
            <person name="Prigge M."/>
            <person name="Reiss B."/>
            <person name="Renner T."/>
            <person name="Rombauts S."/>
            <person name="Rushton P."/>
            <person name="Sanderfoot A."/>
            <person name="Schween G."/>
            <person name="Shiu S.-H."/>
            <person name="Stueber K."/>
            <person name="Theodoulou F.L."/>
            <person name="Tu H."/>
            <person name="Van de Peer Y."/>
            <person name="Verrier P.J."/>
            <person name="Waters E."/>
            <person name="Wood A."/>
            <person name="Yang L."/>
            <person name="Cove D."/>
            <person name="Cuming A."/>
            <person name="Hasebe M."/>
            <person name="Lucas S."/>
            <person name="Mishler D.B."/>
            <person name="Reski R."/>
            <person name="Grigoriev I."/>
            <person name="Quatrano R.S."/>
            <person name="Boore J.L."/>
        </authorList>
    </citation>
    <scope>NUCLEOTIDE SEQUENCE [LARGE SCALE GENOMIC DNA]</scope>
    <source>
        <strain evidence="5 6">cv. Gransden 2004</strain>
    </source>
</reference>
<keyword evidence="6" id="KW-1185">Reference proteome</keyword>
<dbReference type="Pfam" id="PF00931">
    <property type="entry name" value="NB-ARC"/>
    <property type="match status" value="1"/>
</dbReference>